<dbReference type="AlphaFoldDB" id="A0A4U6W5X9"/>
<reference evidence="3" key="1">
    <citation type="submission" date="2019-03" db="EMBL/GenBank/DDBJ databases">
        <title>WGS assembly of Setaria viridis.</title>
        <authorList>
            <person name="Huang P."/>
            <person name="Jenkins J."/>
            <person name="Grimwood J."/>
            <person name="Barry K."/>
            <person name="Healey A."/>
            <person name="Mamidi S."/>
            <person name="Sreedasyam A."/>
            <person name="Shu S."/>
            <person name="Feldman M."/>
            <person name="Wu J."/>
            <person name="Yu Y."/>
            <person name="Chen C."/>
            <person name="Johnson J."/>
            <person name="Rokhsar D."/>
            <person name="Baxter I."/>
            <person name="Schmutz J."/>
            <person name="Brutnell T."/>
            <person name="Kellogg E."/>
        </authorList>
    </citation>
    <scope>NUCLEOTIDE SEQUENCE [LARGE SCALE GENOMIC DNA]</scope>
</reference>
<keyword evidence="4" id="KW-1185">Reference proteome</keyword>
<dbReference type="EMBL" id="CM016552">
    <property type="protein sequence ID" value="TKW38000.1"/>
    <property type="molecule type" value="Genomic_DNA"/>
</dbReference>
<accession>A0A4U6W5X9</accession>
<proteinExistence type="predicted"/>
<keyword evidence="1" id="KW-0732">Signal</keyword>
<dbReference type="PANTHER" id="PTHR47482">
    <property type="entry name" value="OS11G0632001 PROTEIN"/>
    <property type="match status" value="1"/>
</dbReference>
<feature type="domain" description="FAR1" evidence="2">
    <location>
        <begin position="39"/>
        <end position="105"/>
    </location>
</feature>
<dbReference type="OMA" id="GWFISTY"/>
<name>A0A4U6W5X9_SETVI</name>
<protein>
    <recommendedName>
        <fullName evidence="2">FAR1 domain-containing protein</fullName>
    </recommendedName>
</protein>
<dbReference type="Proteomes" id="UP000298652">
    <property type="component" value="Chromosome 1"/>
</dbReference>
<evidence type="ECO:0000259" key="2">
    <source>
        <dbReference type="Pfam" id="PF03101"/>
    </source>
</evidence>
<sequence>MRVVMIQVLAMLWKIVPSFQGAKKVTREDGKKGQYLFQGAKKGSWVLNNEGYQTMREVVCQRQGFDKRTKSKTKGCHCKAMSRLHRTEDDGWFISTYVKEHNHEFSETDGRETGMEFT</sequence>
<dbReference type="InterPro" id="IPR004330">
    <property type="entry name" value="FAR1_DNA_bnd_dom"/>
</dbReference>
<evidence type="ECO:0000256" key="1">
    <source>
        <dbReference type="SAM" id="SignalP"/>
    </source>
</evidence>
<feature type="signal peptide" evidence="1">
    <location>
        <begin position="1"/>
        <end position="21"/>
    </location>
</feature>
<evidence type="ECO:0000313" key="4">
    <source>
        <dbReference type="Proteomes" id="UP000298652"/>
    </source>
</evidence>
<organism evidence="3 4">
    <name type="scientific">Setaria viridis</name>
    <name type="common">Green bristlegrass</name>
    <name type="synonym">Setaria italica subsp. viridis</name>
    <dbReference type="NCBI Taxonomy" id="4556"/>
    <lineage>
        <taxon>Eukaryota</taxon>
        <taxon>Viridiplantae</taxon>
        <taxon>Streptophyta</taxon>
        <taxon>Embryophyta</taxon>
        <taxon>Tracheophyta</taxon>
        <taxon>Spermatophyta</taxon>
        <taxon>Magnoliopsida</taxon>
        <taxon>Liliopsida</taxon>
        <taxon>Poales</taxon>
        <taxon>Poaceae</taxon>
        <taxon>PACMAD clade</taxon>
        <taxon>Panicoideae</taxon>
        <taxon>Panicodae</taxon>
        <taxon>Paniceae</taxon>
        <taxon>Cenchrinae</taxon>
        <taxon>Setaria</taxon>
    </lineage>
</organism>
<dbReference type="Gramene" id="TKW38000">
    <property type="protein sequence ID" value="TKW38000"/>
    <property type="gene ID" value="SEVIR_1G086601v2"/>
</dbReference>
<dbReference type="PANTHER" id="PTHR47482:SF5">
    <property type="entry name" value="FAR1 DOMAIN-CONTAINING PROTEIN"/>
    <property type="match status" value="1"/>
</dbReference>
<dbReference type="Pfam" id="PF03101">
    <property type="entry name" value="FAR1"/>
    <property type="match status" value="1"/>
</dbReference>
<feature type="chain" id="PRO_5020679650" description="FAR1 domain-containing protein" evidence="1">
    <location>
        <begin position="22"/>
        <end position="118"/>
    </location>
</feature>
<evidence type="ECO:0000313" key="3">
    <source>
        <dbReference type="EMBL" id="TKW38000.1"/>
    </source>
</evidence>
<gene>
    <name evidence="3" type="ORF">SEVIR_1G086601v2</name>
</gene>